<reference evidence="7" key="2">
    <citation type="submission" date="2018-05" db="EMBL/GenBank/DDBJ databases">
        <title>OgluRS3 (Oryza glumaepatula Reference Sequence Version 3).</title>
        <authorList>
            <person name="Zhang J."/>
            <person name="Kudrna D."/>
            <person name="Lee S."/>
            <person name="Talag J."/>
            <person name="Welchert J."/>
            <person name="Wing R.A."/>
        </authorList>
    </citation>
    <scope>NUCLEOTIDE SEQUENCE [LARGE SCALE GENOMIC DNA]</scope>
</reference>
<dbReference type="AlphaFoldDB" id="A0A0D9ZG97"/>
<dbReference type="CDD" id="cd02440">
    <property type="entry name" value="AdoMet_MTases"/>
    <property type="match status" value="1"/>
</dbReference>
<dbReference type="GO" id="GO:0032259">
    <property type="term" value="P:methylation"/>
    <property type="evidence" value="ECO:0007669"/>
    <property type="project" value="UniProtKB-KW"/>
</dbReference>
<dbReference type="InterPro" id="IPR036390">
    <property type="entry name" value="WH_DNA-bd_sf"/>
</dbReference>
<name>A0A0D9ZG97_9ORYZ</name>
<evidence type="ECO:0000256" key="2">
    <source>
        <dbReference type="ARBA" id="ARBA00022679"/>
    </source>
</evidence>
<dbReference type="Proteomes" id="UP000026961">
    <property type="component" value="Chromosome 4"/>
</dbReference>
<dbReference type="Pfam" id="PF00891">
    <property type="entry name" value="Methyltransf_2"/>
    <property type="match status" value="1"/>
</dbReference>
<evidence type="ECO:0000313" key="7">
    <source>
        <dbReference type="EnsemblPlants" id="OGLUM04G00150.1"/>
    </source>
</evidence>
<dbReference type="PIRSF" id="PIRSF005739">
    <property type="entry name" value="O-mtase"/>
    <property type="match status" value="1"/>
</dbReference>
<dbReference type="InterPro" id="IPR029063">
    <property type="entry name" value="SAM-dependent_MTases_sf"/>
</dbReference>
<dbReference type="InterPro" id="IPR016461">
    <property type="entry name" value="COMT-like"/>
</dbReference>
<dbReference type="Gene3D" id="1.10.10.10">
    <property type="entry name" value="Winged helix-like DNA-binding domain superfamily/Winged helix DNA-binding domain"/>
    <property type="match status" value="1"/>
</dbReference>
<feature type="domain" description="O-methyltransferase dimerisation" evidence="6">
    <location>
        <begin position="21"/>
        <end position="110"/>
    </location>
</feature>
<keyword evidence="1" id="KW-0489">Methyltransferase</keyword>
<evidence type="ECO:0000256" key="1">
    <source>
        <dbReference type="ARBA" id="ARBA00022603"/>
    </source>
</evidence>
<dbReference type="InterPro" id="IPR001077">
    <property type="entry name" value="COMT_C"/>
</dbReference>
<evidence type="ECO:0000259" key="6">
    <source>
        <dbReference type="Pfam" id="PF08100"/>
    </source>
</evidence>
<evidence type="ECO:0000313" key="8">
    <source>
        <dbReference type="Proteomes" id="UP000026961"/>
    </source>
</evidence>
<dbReference type="PROSITE" id="PS51683">
    <property type="entry name" value="SAM_OMT_II"/>
    <property type="match status" value="1"/>
</dbReference>
<dbReference type="STRING" id="40148.A0A0D9ZG97"/>
<reference evidence="7" key="1">
    <citation type="submission" date="2015-04" db="UniProtKB">
        <authorList>
            <consortium name="EnsemblPlants"/>
        </authorList>
    </citation>
    <scope>IDENTIFICATION</scope>
</reference>
<feature type="active site" description="Proton acceptor" evidence="4">
    <location>
        <position position="262"/>
    </location>
</feature>
<protein>
    <recommendedName>
        <fullName evidence="9">O-methyltransferase domain-containing protein</fullName>
    </recommendedName>
</protein>
<evidence type="ECO:0000256" key="4">
    <source>
        <dbReference type="PIRSR" id="PIRSR005739-1"/>
    </source>
</evidence>
<organism evidence="7">
    <name type="scientific">Oryza glumipatula</name>
    <dbReference type="NCBI Taxonomy" id="40148"/>
    <lineage>
        <taxon>Eukaryota</taxon>
        <taxon>Viridiplantae</taxon>
        <taxon>Streptophyta</taxon>
        <taxon>Embryophyta</taxon>
        <taxon>Tracheophyta</taxon>
        <taxon>Spermatophyta</taxon>
        <taxon>Magnoliopsida</taxon>
        <taxon>Liliopsida</taxon>
        <taxon>Poales</taxon>
        <taxon>Poaceae</taxon>
        <taxon>BOP clade</taxon>
        <taxon>Oryzoideae</taxon>
        <taxon>Oryzeae</taxon>
        <taxon>Oryzinae</taxon>
        <taxon>Oryza</taxon>
    </lineage>
</organism>
<keyword evidence="8" id="KW-1185">Reference proteome</keyword>
<proteinExistence type="predicted"/>
<keyword evidence="3" id="KW-0949">S-adenosyl-L-methionine</keyword>
<sequence length="357" mass="38792">MDKMTPAADGDDDETTCMRALELIFTFVVPMTLKATIKLGLLDALTGGGRALTADELVSAAQLPAEAASSVDRMLRLLASLDVVKCASTDTGGEAAVRRYTPAPVCRWFAGERSLAPLAMFLLDDDYLSTWNQLPAAVAGGGGQVAFEKARGMPMFEYMGTNRRLNTLFNQAMVQQSTVVIGKLLERFQGFDGVSVLVDVGGGTGATLEMITSRYKNITGVNFDLPHVIAQAPSLPGVKHIAGNMFESVPNGDAIFLKSMLHLHNDEDCIKILKKCHQALTHNGKVIAVEILLPAIPEPVPTAQNPFRMDMIMLNNHWGGKERTEPEFAKLAVECGYTGVFRATYIFANYWALEFSK</sequence>
<dbReference type="SUPFAM" id="SSF46785">
    <property type="entry name" value="Winged helix' DNA-binding domain"/>
    <property type="match status" value="1"/>
</dbReference>
<dbReference type="HOGENOM" id="CLU_005533_12_1_1"/>
<dbReference type="FunFam" id="3.40.50.150:FF:000061">
    <property type="entry name" value="Caffeic acid O-methyltransferase"/>
    <property type="match status" value="1"/>
</dbReference>
<dbReference type="Pfam" id="PF08100">
    <property type="entry name" value="Dimerisation"/>
    <property type="match status" value="1"/>
</dbReference>
<dbReference type="SUPFAM" id="SSF53335">
    <property type="entry name" value="S-adenosyl-L-methionine-dependent methyltransferases"/>
    <property type="match status" value="1"/>
</dbReference>
<keyword evidence="2" id="KW-0808">Transferase</keyword>
<dbReference type="GO" id="GO:0046983">
    <property type="term" value="F:protein dimerization activity"/>
    <property type="evidence" value="ECO:0007669"/>
    <property type="project" value="InterPro"/>
</dbReference>
<dbReference type="Gene3D" id="3.40.50.150">
    <property type="entry name" value="Vaccinia Virus protein VP39"/>
    <property type="match status" value="1"/>
</dbReference>
<dbReference type="Gramene" id="OGLUM04G00150.1">
    <property type="protein sequence ID" value="OGLUM04G00150.1"/>
    <property type="gene ID" value="OGLUM04G00150"/>
</dbReference>
<dbReference type="GO" id="GO:0008171">
    <property type="term" value="F:O-methyltransferase activity"/>
    <property type="evidence" value="ECO:0007669"/>
    <property type="project" value="InterPro"/>
</dbReference>
<dbReference type="InterPro" id="IPR012967">
    <property type="entry name" value="COMT_dimerisation"/>
</dbReference>
<dbReference type="InterPro" id="IPR036388">
    <property type="entry name" value="WH-like_DNA-bd_sf"/>
</dbReference>
<accession>A0A0D9ZG97</accession>
<evidence type="ECO:0000256" key="3">
    <source>
        <dbReference type="ARBA" id="ARBA00022691"/>
    </source>
</evidence>
<dbReference type="EnsemblPlants" id="OGLUM04G00150.1">
    <property type="protein sequence ID" value="OGLUM04G00150.1"/>
    <property type="gene ID" value="OGLUM04G00150"/>
</dbReference>
<dbReference type="eggNOG" id="KOG3178">
    <property type="taxonomic scope" value="Eukaryota"/>
</dbReference>
<dbReference type="PANTHER" id="PTHR11746">
    <property type="entry name" value="O-METHYLTRANSFERASE"/>
    <property type="match status" value="1"/>
</dbReference>
<feature type="domain" description="O-methyltransferase C-terminal" evidence="5">
    <location>
        <begin position="131"/>
        <end position="337"/>
    </location>
</feature>
<evidence type="ECO:0000259" key="5">
    <source>
        <dbReference type="Pfam" id="PF00891"/>
    </source>
</evidence>
<evidence type="ECO:0008006" key="9">
    <source>
        <dbReference type="Google" id="ProtNLM"/>
    </source>
</evidence>